<comment type="subunit">
    <text evidence="8">Homodimer. Polymerizes to form a dynamic ring structure in a strictly GTP-dependent manner. Interacts directly with several other division proteins.</text>
</comment>
<dbReference type="Gene3D" id="3.30.1330.20">
    <property type="entry name" value="Tubulin/FtsZ, C-terminal domain"/>
    <property type="match status" value="1"/>
</dbReference>
<comment type="caution">
    <text evidence="13">The sequence shown here is derived from an EMBL/GenBank/DDBJ whole genome shotgun (WGS) entry which is preliminary data.</text>
</comment>
<dbReference type="Proteomes" id="UP000319449">
    <property type="component" value="Unassembled WGS sequence"/>
</dbReference>
<keyword evidence="7 8" id="KW-0131">Cell cycle</keyword>
<evidence type="ECO:0000256" key="7">
    <source>
        <dbReference type="ARBA" id="ARBA00023306"/>
    </source>
</evidence>
<keyword evidence="6 8" id="KW-0717">Septation</keyword>
<keyword evidence="14" id="KW-1185">Reference proteome</keyword>
<dbReference type="NCBIfam" id="TIGR00065">
    <property type="entry name" value="ftsZ"/>
    <property type="match status" value="1"/>
</dbReference>
<feature type="domain" description="Tubulin/FtsZ 2-layer sandwich" evidence="12">
    <location>
        <begin position="207"/>
        <end position="325"/>
    </location>
</feature>
<dbReference type="SUPFAM" id="SSF55307">
    <property type="entry name" value="Tubulin C-terminal domain-like"/>
    <property type="match status" value="1"/>
</dbReference>
<evidence type="ECO:0000256" key="10">
    <source>
        <dbReference type="RuleBase" id="RU000631"/>
    </source>
</evidence>
<reference evidence="13 14" key="1">
    <citation type="submission" date="2019-07" db="EMBL/GenBank/DDBJ databases">
        <title>Genomic Encyclopedia of Archaeal and Bacterial Type Strains, Phase II (KMG-II): from individual species to whole genera.</title>
        <authorList>
            <person name="Goeker M."/>
        </authorList>
    </citation>
    <scope>NUCLEOTIDE SEQUENCE [LARGE SCALE GENOMIC DNA]</scope>
    <source>
        <strain evidence="13 14">ATCC BAA-1139</strain>
    </source>
</reference>
<dbReference type="GO" id="GO:0003924">
    <property type="term" value="F:GTPase activity"/>
    <property type="evidence" value="ECO:0007669"/>
    <property type="project" value="UniProtKB-UniRule"/>
</dbReference>
<comment type="subcellular location">
    <subcellularLocation>
        <location evidence="8">Cytoplasm</location>
    </subcellularLocation>
    <text evidence="8">Assembles at midcell at the inner surface of the cytoplasmic membrane.</text>
</comment>
<dbReference type="InterPro" id="IPR000158">
    <property type="entry name" value="Cell_div_FtsZ"/>
</dbReference>
<dbReference type="GO" id="GO:0051258">
    <property type="term" value="P:protein polymerization"/>
    <property type="evidence" value="ECO:0007669"/>
    <property type="project" value="UniProtKB-UniRule"/>
</dbReference>
<dbReference type="InterPro" id="IPR020805">
    <property type="entry name" value="Cell_div_FtsZ_CS"/>
</dbReference>
<dbReference type="InterPro" id="IPR003008">
    <property type="entry name" value="Tubulin_FtsZ_GTPase"/>
</dbReference>
<feature type="binding site" evidence="8">
    <location>
        <position position="139"/>
    </location>
    <ligand>
        <name>GTP</name>
        <dbReference type="ChEBI" id="CHEBI:37565"/>
    </ligand>
</feature>
<evidence type="ECO:0000256" key="8">
    <source>
        <dbReference type="HAMAP-Rule" id="MF_00909"/>
    </source>
</evidence>
<dbReference type="InterPro" id="IPR018316">
    <property type="entry name" value="Tubulin/FtsZ_2-layer-sand-dom"/>
</dbReference>
<keyword evidence="3 8" id="KW-0132">Cell division</keyword>
<dbReference type="FunFam" id="3.40.50.1440:FF:000023">
    <property type="entry name" value="Cell division protein FtsZ"/>
    <property type="match status" value="1"/>
</dbReference>
<evidence type="ECO:0000256" key="9">
    <source>
        <dbReference type="NCBIfam" id="TIGR00065"/>
    </source>
</evidence>
<accession>A0A562WRU1</accession>
<name>A0A562WRU1_9BACT</name>
<protein>
    <recommendedName>
        <fullName evidence="8 9">Cell division protein FtsZ</fullName>
    </recommendedName>
</protein>
<evidence type="ECO:0000259" key="11">
    <source>
        <dbReference type="SMART" id="SM00864"/>
    </source>
</evidence>
<gene>
    <name evidence="8" type="primary">ftsZ</name>
    <name evidence="13" type="ORF">JN12_00545</name>
</gene>
<dbReference type="AlphaFoldDB" id="A0A562WRU1"/>
<keyword evidence="5 8" id="KW-0342">GTP-binding</keyword>
<evidence type="ECO:0000313" key="14">
    <source>
        <dbReference type="Proteomes" id="UP000319449"/>
    </source>
</evidence>
<dbReference type="InterPro" id="IPR008280">
    <property type="entry name" value="Tub_FtsZ_C"/>
</dbReference>
<evidence type="ECO:0000313" key="13">
    <source>
        <dbReference type="EMBL" id="TWJ33132.1"/>
    </source>
</evidence>
<dbReference type="PRINTS" id="PR00423">
    <property type="entry name" value="CELLDVISFTSZ"/>
</dbReference>
<dbReference type="PROSITE" id="PS01135">
    <property type="entry name" value="FTSZ_2"/>
    <property type="match status" value="1"/>
</dbReference>
<dbReference type="InterPro" id="IPR037103">
    <property type="entry name" value="Tubulin/FtsZ-like_C"/>
</dbReference>
<evidence type="ECO:0000256" key="2">
    <source>
        <dbReference type="ARBA" id="ARBA00022490"/>
    </source>
</evidence>
<dbReference type="SUPFAM" id="SSF52490">
    <property type="entry name" value="Tubulin nucleotide-binding domain-like"/>
    <property type="match status" value="1"/>
</dbReference>
<dbReference type="HAMAP" id="MF_00909">
    <property type="entry name" value="FtsZ"/>
    <property type="match status" value="1"/>
</dbReference>
<comment type="function">
    <text evidence="8 10">Essential cell division protein that forms a contractile ring structure (Z ring) at the future cell division site. The regulation of the ring assembly controls the timing and the location of cell division. One of the functions of the FtsZ ring is to recruit other cell division proteins to the septum to produce a new cell wall between the dividing cells. Binds GTP and shows GTPase activity.</text>
</comment>
<dbReference type="GO" id="GO:0032153">
    <property type="term" value="C:cell division site"/>
    <property type="evidence" value="ECO:0007669"/>
    <property type="project" value="UniProtKB-UniRule"/>
</dbReference>
<dbReference type="GO" id="GO:0005525">
    <property type="term" value="F:GTP binding"/>
    <property type="evidence" value="ECO:0007669"/>
    <property type="project" value="UniProtKB-UniRule"/>
</dbReference>
<feature type="domain" description="Tubulin/FtsZ GTPase" evidence="11">
    <location>
        <begin position="13"/>
        <end position="205"/>
    </location>
</feature>
<dbReference type="Pfam" id="PF12327">
    <property type="entry name" value="FtsZ_C"/>
    <property type="match status" value="1"/>
</dbReference>
<feature type="binding site" evidence="8">
    <location>
        <begin position="108"/>
        <end position="110"/>
    </location>
    <ligand>
        <name>GTP</name>
        <dbReference type="ChEBI" id="CHEBI:37565"/>
    </ligand>
</feature>
<evidence type="ECO:0000256" key="6">
    <source>
        <dbReference type="ARBA" id="ARBA00023210"/>
    </source>
</evidence>
<keyword evidence="2 8" id="KW-0963">Cytoplasm</keyword>
<dbReference type="OrthoDB" id="9813375at2"/>
<feature type="binding site" evidence="8">
    <location>
        <position position="187"/>
    </location>
    <ligand>
        <name>GTP</name>
        <dbReference type="ChEBI" id="CHEBI:37565"/>
    </ligand>
</feature>
<organism evidence="13 14">
    <name type="scientific">Geobacter argillaceus</name>
    <dbReference type="NCBI Taxonomy" id="345631"/>
    <lineage>
        <taxon>Bacteria</taxon>
        <taxon>Pseudomonadati</taxon>
        <taxon>Thermodesulfobacteriota</taxon>
        <taxon>Desulfuromonadia</taxon>
        <taxon>Geobacterales</taxon>
        <taxon>Geobacteraceae</taxon>
        <taxon>Geobacter</taxon>
    </lineage>
</organism>
<keyword evidence="4 8" id="KW-0547">Nucleotide-binding</keyword>
<dbReference type="CDD" id="cd02201">
    <property type="entry name" value="FtsZ_type1"/>
    <property type="match status" value="1"/>
</dbReference>
<feature type="binding site" evidence="8">
    <location>
        <begin position="21"/>
        <end position="25"/>
    </location>
    <ligand>
        <name>GTP</name>
        <dbReference type="ChEBI" id="CHEBI:37565"/>
    </ligand>
</feature>
<evidence type="ECO:0000256" key="5">
    <source>
        <dbReference type="ARBA" id="ARBA00023134"/>
    </source>
</evidence>
<dbReference type="SMART" id="SM00865">
    <property type="entry name" value="Tubulin_C"/>
    <property type="match status" value="1"/>
</dbReference>
<dbReference type="GO" id="GO:0043093">
    <property type="term" value="P:FtsZ-dependent cytokinesis"/>
    <property type="evidence" value="ECO:0007669"/>
    <property type="project" value="UniProtKB-UniRule"/>
</dbReference>
<dbReference type="GO" id="GO:0005737">
    <property type="term" value="C:cytoplasm"/>
    <property type="evidence" value="ECO:0007669"/>
    <property type="project" value="UniProtKB-SubCell"/>
</dbReference>
<dbReference type="SMART" id="SM00864">
    <property type="entry name" value="Tubulin"/>
    <property type="match status" value="1"/>
</dbReference>
<evidence type="ECO:0000256" key="4">
    <source>
        <dbReference type="ARBA" id="ARBA00022741"/>
    </source>
</evidence>
<dbReference type="InterPro" id="IPR045061">
    <property type="entry name" value="FtsZ/CetZ"/>
</dbReference>
<dbReference type="PANTHER" id="PTHR30314">
    <property type="entry name" value="CELL DIVISION PROTEIN FTSZ-RELATED"/>
    <property type="match status" value="1"/>
</dbReference>
<dbReference type="InterPro" id="IPR036525">
    <property type="entry name" value="Tubulin/FtsZ_GTPase_sf"/>
</dbReference>
<dbReference type="GO" id="GO:0000917">
    <property type="term" value="P:division septum assembly"/>
    <property type="evidence" value="ECO:0007669"/>
    <property type="project" value="UniProtKB-KW"/>
</dbReference>
<comment type="similarity">
    <text evidence="1 8 10">Belongs to the FtsZ family.</text>
</comment>
<evidence type="ECO:0000259" key="12">
    <source>
        <dbReference type="SMART" id="SM00865"/>
    </source>
</evidence>
<dbReference type="PANTHER" id="PTHR30314:SF3">
    <property type="entry name" value="MITOCHONDRIAL DIVISION PROTEIN FSZA"/>
    <property type="match status" value="1"/>
</dbReference>
<dbReference type="EMBL" id="VLLN01000002">
    <property type="protein sequence ID" value="TWJ33132.1"/>
    <property type="molecule type" value="Genomic_DNA"/>
</dbReference>
<dbReference type="InterPro" id="IPR024757">
    <property type="entry name" value="FtsZ_C"/>
</dbReference>
<dbReference type="PROSITE" id="PS01134">
    <property type="entry name" value="FTSZ_1"/>
    <property type="match status" value="1"/>
</dbReference>
<dbReference type="Pfam" id="PF00091">
    <property type="entry name" value="Tubulin"/>
    <property type="match status" value="1"/>
</dbReference>
<sequence>MFEFDENIDQVARIKVFGVGGGGSNAVNTMIDKHVNHVDFIVANTDAQALRTSKATTKLQIGGELTKGLGAGADPSKGRDAALEDRERLLEILQGADMVFVAAGMGGGTGTGAAPVIADAAKELGILTVGVVTKPFTREGRRRMTQAEDGVRELKKHVDSLIVIPNDRLIGLAGKNTSILDAFKPADDVLRQAVQGISDLITTHGMINVDFADVKAIMSERGMAMMGIGISSGDNRAMEAATAAISSPLLEDIDISGARGVLVNICGSSKMTMDEYDAVSRIIHEKVHEDANIIIGLVVDEAMEDRLKVTAIATGFGDRFDADYARQEGRKVSSLPPRQEVNRDIPAYIRREQQGRSFYGRQPGFSDEEDQYDIPTFLRKSVD</sequence>
<proteinExistence type="inferred from homology"/>
<dbReference type="Gene3D" id="3.40.50.1440">
    <property type="entry name" value="Tubulin/FtsZ, GTPase domain"/>
    <property type="match status" value="1"/>
</dbReference>
<evidence type="ECO:0000256" key="1">
    <source>
        <dbReference type="ARBA" id="ARBA00009690"/>
    </source>
</evidence>
<dbReference type="RefSeq" id="WP_145017835.1">
    <property type="nucleotide sequence ID" value="NZ_VLLN01000002.1"/>
</dbReference>
<evidence type="ECO:0000256" key="3">
    <source>
        <dbReference type="ARBA" id="ARBA00022618"/>
    </source>
</evidence>
<feature type="binding site" evidence="8">
    <location>
        <position position="143"/>
    </location>
    <ligand>
        <name>GTP</name>
        <dbReference type="ChEBI" id="CHEBI:37565"/>
    </ligand>
</feature>